<feature type="domain" description="HTH gntR-type" evidence="4">
    <location>
        <begin position="3"/>
        <end position="71"/>
    </location>
</feature>
<reference evidence="5 6" key="1">
    <citation type="submission" date="2018-05" db="EMBL/GenBank/DDBJ databases">
        <title>Kangiella spongicola genome sequence.</title>
        <authorList>
            <person name="Maclea K.S."/>
            <person name="Goen A.E."/>
            <person name="Kelley C."/>
            <person name="Underriner A."/>
            <person name="Silverwood T."/>
            <person name="Trachtenberg A.M."/>
        </authorList>
    </citation>
    <scope>NUCLEOTIDE SEQUENCE [LARGE SCALE GENOMIC DNA]</scope>
    <source>
        <strain evidence="5 6">ATCC BAA-2076</strain>
    </source>
</reference>
<keyword evidence="1" id="KW-0805">Transcription regulation</keyword>
<dbReference type="PRINTS" id="PR00035">
    <property type="entry name" value="HTHGNTR"/>
</dbReference>
<dbReference type="Pfam" id="PF07702">
    <property type="entry name" value="UTRA"/>
    <property type="match status" value="1"/>
</dbReference>
<dbReference type="InterPro" id="IPR050679">
    <property type="entry name" value="Bact_HTH_transcr_reg"/>
</dbReference>
<evidence type="ECO:0000259" key="4">
    <source>
        <dbReference type="PROSITE" id="PS50949"/>
    </source>
</evidence>
<dbReference type="SMART" id="SM00345">
    <property type="entry name" value="HTH_GNTR"/>
    <property type="match status" value="1"/>
</dbReference>
<dbReference type="GO" id="GO:0003700">
    <property type="term" value="F:DNA-binding transcription factor activity"/>
    <property type="evidence" value="ECO:0007669"/>
    <property type="project" value="InterPro"/>
</dbReference>
<dbReference type="InterPro" id="IPR036388">
    <property type="entry name" value="WH-like_DNA-bd_sf"/>
</dbReference>
<dbReference type="EMBL" id="QICH01000100">
    <property type="protein sequence ID" value="PXF62277.1"/>
    <property type="molecule type" value="Genomic_DNA"/>
</dbReference>
<keyword evidence="3" id="KW-0804">Transcription</keyword>
<dbReference type="GO" id="GO:0003677">
    <property type="term" value="F:DNA binding"/>
    <property type="evidence" value="ECO:0007669"/>
    <property type="project" value="UniProtKB-KW"/>
</dbReference>
<keyword evidence="6" id="KW-1185">Reference proteome</keyword>
<dbReference type="Proteomes" id="UP000247689">
    <property type="component" value="Unassembled WGS sequence"/>
</dbReference>
<dbReference type="AlphaFoldDB" id="A0A318D613"/>
<dbReference type="Gene3D" id="3.40.1410.10">
    <property type="entry name" value="Chorismate lyase-like"/>
    <property type="match status" value="1"/>
</dbReference>
<dbReference type="PANTHER" id="PTHR44846">
    <property type="entry name" value="MANNOSYL-D-GLYCERATE TRANSPORT/METABOLISM SYSTEM REPRESSOR MNGR-RELATED"/>
    <property type="match status" value="1"/>
</dbReference>
<dbReference type="InterPro" id="IPR011663">
    <property type="entry name" value="UTRA"/>
</dbReference>
<dbReference type="SMART" id="SM00866">
    <property type="entry name" value="UTRA"/>
    <property type="match status" value="1"/>
</dbReference>
<evidence type="ECO:0000313" key="6">
    <source>
        <dbReference type="Proteomes" id="UP000247689"/>
    </source>
</evidence>
<dbReference type="Gene3D" id="1.10.10.10">
    <property type="entry name" value="Winged helix-like DNA-binding domain superfamily/Winged helix DNA-binding domain"/>
    <property type="match status" value="1"/>
</dbReference>
<dbReference type="CDD" id="cd07377">
    <property type="entry name" value="WHTH_GntR"/>
    <property type="match status" value="1"/>
</dbReference>
<dbReference type="PANTHER" id="PTHR44846:SF17">
    <property type="entry name" value="GNTR-FAMILY TRANSCRIPTIONAL REGULATOR"/>
    <property type="match status" value="1"/>
</dbReference>
<dbReference type="SUPFAM" id="SSF46785">
    <property type="entry name" value="Winged helix' DNA-binding domain"/>
    <property type="match status" value="1"/>
</dbReference>
<gene>
    <name evidence="5" type="ORF">DL796_12400</name>
</gene>
<dbReference type="InterPro" id="IPR028978">
    <property type="entry name" value="Chorismate_lyase_/UTRA_dom_sf"/>
</dbReference>
<keyword evidence="2" id="KW-0238">DNA-binding</keyword>
<accession>A0A318D613</accession>
<proteinExistence type="predicted"/>
<dbReference type="OrthoDB" id="9808698at2"/>
<dbReference type="GO" id="GO:0045892">
    <property type="term" value="P:negative regulation of DNA-templated transcription"/>
    <property type="evidence" value="ECO:0007669"/>
    <property type="project" value="TreeGrafter"/>
</dbReference>
<dbReference type="InterPro" id="IPR036390">
    <property type="entry name" value="WH_DNA-bd_sf"/>
</dbReference>
<evidence type="ECO:0000256" key="2">
    <source>
        <dbReference type="ARBA" id="ARBA00023125"/>
    </source>
</evidence>
<dbReference type="InterPro" id="IPR000524">
    <property type="entry name" value="Tscrpt_reg_HTH_GntR"/>
</dbReference>
<comment type="caution">
    <text evidence="5">The sequence shown here is derived from an EMBL/GenBank/DDBJ whole genome shotgun (WGS) entry which is preliminary data.</text>
</comment>
<evidence type="ECO:0000313" key="5">
    <source>
        <dbReference type="EMBL" id="PXF62277.1"/>
    </source>
</evidence>
<organism evidence="5 6">
    <name type="scientific">Kangiella spongicola</name>
    <dbReference type="NCBI Taxonomy" id="796379"/>
    <lineage>
        <taxon>Bacteria</taxon>
        <taxon>Pseudomonadati</taxon>
        <taxon>Pseudomonadota</taxon>
        <taxon>Gammaproteobacteria</taxon>
        <taxon>Kangiellales</taxon>
        <taxon>Kangiellaceae</taxon>
        <taxon>Kangiella</taxon>
    </lineage>
</organism>
<dbReference type="PROSITE" id="PS50949">
    <property type="entry name" value="HTH_GNTR"/>
    <property type="match status" value="1"/>
</dbReference>
<evidence type="ECO:0000256" key="1">
    <source>
        <dbReference type="ARBA" id="ARBA00023015"/>
    </source>
</evidence>
<dbReference type="Pfam" id="PF00392">
    <property type="entry name" value="GntR"/>
    <property type="match status" value="1"/>
</dbReference>
<name>A0A318D613_9GAMM</name>
<sequence>MAETRYAQVARDLAEGIGNGRFPVGSVLPKELELCEQYGASRHTVRAAIRELQDLGLVSRKKKAGTRVEAASPSRGYHQSLASVEDLVQFGIEHTRVVQEIKDIVADKALARDLGCAAGSKWLRISSLRMSASSGSTPIGWTDVYVDPAYAELRDIVRDHPHALISDLIEQRYGRRIAEIRQDVQAVQLNPASAKALGENSGAAALRILRRYLDQAGDTVEISVTVHPADRFTFSMRLRRDRSR</sequence>
<dbReference type="SUPFAM" id="SSF64288">
    <property type="entry name" value="Chorismate lyase-like"/>
    <property type="match status" value="1"/>
</dbReference>
<evidence type="ECO:0000256" key="3">
    <source>
        <dbReference type="ARBA" id="ARBA00023163"/>
    </source>
</evidence>
<protein>
    <submittedName>
        <fullName evidence="5">GntR family transcriptional regulator</fullName>
    </submittedName>
</protein>